<dbReference type="InterPro" id="IPR001647">
    <property type="entry name" value="HTH_TetR"/>
</dbReference>
<name>A0A7W7FZB5_9PSEU</name>
<dbReference type="AlphaFoldDB" id="A0A7W7FZB5"/>
<dbReference type="InterPro" id="IPR009057">
    <property type="entry name" value="Homeodomain-like_sf"/>
</dbReference>
<dbReference type="SUPFAM" id="SSF48498">
    <property type="entry name" value="Tetracyclin repressor-like, C-terminal domain"/>
    <property type="match status" value="1"/>
</dbReference>
<proteinExistence type="predicted"/>
<dbReference type="SUPFAM" id="SSF46689">
    <property type="entry name" value="Homeodomain-like"/>
    <property type="match status" value="1"/>
</dbReference>
<dbReference type="InterPro" id="IPR023772">
    <property type="entry name" value="DNA-bd_HTH_TetR-type_CS"/>
</dbReference>
<accession>A0A7W7FZB5</accession>
<sequence>MPKIVGGSLAEHREQTRERIFAALARLAGERGYDAITLAEVAAAAEVGRTAMYNYFPDKESLLLAFAEHETGGYLRELTAALAELDNPVDKLATYVRLHIRVFATRHMPPSSALRPLLSEQGRSRVLDHVTELESTLRRVLAAGMDQGYLPSAELDALVPLVTASVSGRSLAGLDEPALAEATEHTVGFVLRGVGARLGPGGKPRKLPRR</sequence>
<dbReference type="PROSITE" id="PS01081">
    <property type="entry name" value="HTH_TETR_1"/>
    <property type="match status" value="1"/>
</dbReference>
<protein>
    <submittedName>
        <fullName evidence="6">AcrR family transcriptional regulator</fullName>
    </submittedName>
</protein>
<dbReference type="InterPro" id="IPR036271">
    <property type="entry name" value="Tet_transcr_reg_TetR-rel_C_sf"/>
</dbReference>
<dbReference type="PANTHER" id="PTHR30055:SF234">
    <property type="entry name" value="HTH-TYPE TRANSCRIPTIONAL REGULATOR BETI"/>
    <property type="match status" value="1"/>
</dbReference>
<dbReference type="RefSeq" id="WP_185007208.1">
    <property type="nucleotide sequence ID" value="NZ_BAAAUI010000039.1"/>
</dbReference>
<feature type="domain" description="HTH tetR-type" evidence="5">
    <location>
        <begin position="14"/>
        <end position="74"/>
    </location>
</feature>
<reference evidence="6 7" key="1">
    <citation type="submission" date="2020-08" db="EMBL/GenBank/DDBJ databases">
        <title>Sequencing the genomes of 1000 actinobacteria strains.</title>
        <authorList>
            <person name="Klenk H.-P."/>
        </authorList>
    </citation>
    <scope>NUCLEOTIDE SEQUENCE [LARGE SCALE GENOMIC DNA]</scope>
    <source>
        <strain evidence="6 7">DSM 44230</strain>
    </source>
</reference>
<keyword evidence="2 4" id="KW-0238">DNA-binding</keyword>
<dbReference type="PANTHER" id="PTHR30055">
    <property type="entry name" value="HTH-TYPE TRANSCRIPTIONAL REGULATOR RUTR"/>
    <property type="match status" value="1"/>
</dbReference>
<gene>
    <name evidence="6" type="ORF">HNR67_007112</name>
</gene>
<dbReference type="InterPro" id="IPR050109">
    <property type="entry name" value="HTH-type_TetR-like_transc_reg"/>
</dbReference>
<keyword evidence="3" id="KW-0804">Transcription</keyword>
<evidence type="ECO:0000259" key="5">
    <source>
        <dbReference type="PROSITE" id="PS50977"/>
    </source>
</evidence>
<dbReference type="Proteomes" id="UP000533598">
    <property type="component" value="Unassembled WGS sequence"/>
</dbReference>
<dbReference type="EMBL" id="JACHMH010000001">
    <property type="protein sequence ID" value="MBB4680994.1"/>
    <property type="molecule type" value="Genomic_DNA"/>
</dbReference>
<dbReference type="GO" id="GO:0000976">
    <property type="term" value="F:transcription cis-regulatory region binding"/>
    <property type="evidence" value="ECO:0007669"/>
    <property type="project" value="TreeGrafter"/>
</dbReference>
<comment type="caution">
    <text evidence="6">The sequence shown here is derived from an EMBL/GenBank/DDBJ whole genome shotgun (WGS) entry which is preliminary data.</text>
</comment>
<evidence type="ECO:0000256" key="4">
    <source>
        <dbReference type="PROSITE-ProRule" id="PRU00335"/>
    </source>
</evidence>
<evidence type="ECO:0000313" key="7">
    <source>
        <dbReference type="Proteomes" id="UP000533598"/>
    </source>
</evidence>
<keyword evidence="7" id="KW-1185">Reference proteome</keyword>
<dbReference type="PROSITE" id="PS50977">
    <property type="entry name" value="HTH_TETR_2"/>
    <property type="match status" value="1"/>
</dbReference>
<dbReference type="Pfam" id="PF00440">
    <property type="entry name" value="TetR_N"/>
    <property type="match status" value="1"/>
</dbReference>
<evidence type="ECO:0000256" key="1">
    <source>
        <dbReference type="ARBA" id="ARBA00023015"/>
    </source>
</evidence>
<evidence type="ECO:0000256" key="3">
    <source>
        <dbReference type="ARBA" id="ARBA00023163"/>
    </source>
</evidence>
<dbReference type="Gene3D" id="1.10.357.10">
    <property type="entry name" value="Tetracycline Repressor, domain 2"/>
    <property type="match status" value="1"/>
</dbReference>
<evidence type="ECO:0000313" key="6">
    <source>
        <dbReference type="EMBL" id="MBB4680994.1"/>
    </source>
</evidence>
<organism evidence="6 7">
    <name type="scientific">Crossiella cryophila</name>
    <dbReference type="NCBI Taxonomy" id="43355"/>
    <lineage>
        <taxon>Bacteria</taxon>
        <taxon>Bacillati</taxon>
        <taxon>Actinomycetota</taxon>
        <taxon>Actinomycetes</taxon>
        <taxon>Pseudonocardiales</taxon>
        <taxon>Pseudonocardiaceae</taxon>
        <taxon>Crossiella</taxon>
    </lineage>
</organism>
<dbReference type="GO" id="GO:0003700">
    <property type="term" value="F:DNA-binding transcription factor activity"/>
    <property type="evidence" value="ECO:0007669"/>
    <property type="project" value="TreeGrafter"/>
</dbReference>
<feature type="DNA-binding region" description="H-T-H motif" evidence="4">
    <location>
        <begin position="37"/>
        <end position="56"/>
    </location>
</feature>
<keyword evidence="1" id="KW-0805">Transcription regulation</keyword>
<dbReference type="PRINTS" id="PR00455">
    <property type="entry name" value="HTHTETR"/>
</dbReference>
<evidence type="ECO:0000256" key="2">
    <source>
        <dbReference type="ARBA" id="ARBA00023125"/>
    </source>
</evidence>